<evidence type="ECO:0000256" key="8">
    <source>
        <dbReference type="ARBA" id="ARBA00023328"/>
    </source>
</evidence>
<feature type="compositionally biased region" description="Basic and acidic residues" evidence="11">
    <location>
        <begin position="201"/>
        <end position="222"/>
    </location>
</feature>
<evidence type="ECO:0000256" key="10">
    <source>
        <dbReference type="SAM" id="Coils"/>
    </source>
</evidence>
<dbReference type="GO" id="GO:0005634">
    <property type="term" value="C:nucleus"/>
    <property type="evidence" value="ECO:0007669"/>
    <property type="project" value="UniProtKB-SubCell"/>
</dbReference>
<feature type="region of interest" description="Disordered" evidence="11">
    <location>
        <begin position="170"/>
        <end position="296"/>
    </location>
</feature>
<evidence type="ECO:0000256" key="11">
    <source>
        <dbReference type="SAM" id="MobiDB-lite"/>
    </source>
</evidence>
<name>A0A8C3SIV0_CHESE</name>
<evidence type="ECO:0000256" key="9">
    <source>
        <dbReference type="ARBA" id="ARBA00031456"/>
    </source>
</evidence>
<evidence type="ECO:0000256" key="3">
    <source>
        <dbReference type="ARBA" id="ARBA00010440"/>
    </source>
</evidence>
<evidence type="ECO:0000256" key="4">
    <source>
        <dbReference type="ARBA" id="ARBA00016402"/>
    </source>
</evidence>
<evidence type="ECO:0000256" key="2">
    <source>
        <dbReference type="ARBA" id="ARBA00004584"/>
    </source>
</evidence>
<evidence type="ECO:0000256" key="5">
    <source>
        <dbReference type="ARBA" id="ARBA00022454"/>
    </source>
</evidence>
<accession>A0A8C3SIV0</accession>
<proteinExistence type="inferred from homology"/>
<feature type="coiled-coil region" evidence="10">
    <location>
        <begin position="367"/>
        <end position="422"/>
    </location>
</feature>
<evidence type="ECO:0000256" key="7">
    <source>
        <dbReference type="ARBA" id="ARBA00023242"/>
    </source>
</evidence>
<dbReference type="InterPro" id="IPR025214">
    <property type="entry name" value="CENP-U"/>
</dbReference>
<organism evidence="12 13">
    <name type="scientific">Chelydra serpentina</name>
    <name type="common">Snapping turtle</name>
    <name type="synonym">Testudo serpentina</name>
    <dbReference type="NCBI Taxonomy" id="8475"/>
    <lineage>
        <taxon>Eukaryota</taxon>
        <taxon>Metazoa</taxon>
        <taxon>Chordata</taxon>
        <taxon>Craniata</taxon>
        <taxon>Vertebrata</taxon>
        <taxon>Euteleostomi</taxon>
        <taxon>Archelosauria</taxon>
        <taxon>Testudinata</taxon>
        <taxon>Testudines</taxon>
        <taxon>Cryptodira</taxon>
        <taxon>Durocryptodira</taxon>
        <taxon>Americhelydia</taxon>
        <taxon>Chelydroidea</taxon>
        <taxon>Chelydridae</taxon>
        <taxon>Chelydra</taxon>
    </lineage>
</organism>
<reference evidence="12" key="1">
    <citation type="submission" date="2025-08" db="UniProtKB">
        <authorList>
            <consortium name="Ensembl"/>
        </authorList>
    </citation>
    <scope>IDENTIFICATION</scope>
</reference>
<keyword evidence="13" id="KW-1185">Reference proteome</keyword>
<feature type="compositionally biased region" description="Basic residues" evidence="11">
    <location>
        <begin position="266"/>
        <end position="281"/>
    </location>
</feature>
<feature type="compositionally biased region" description="Polar residues" evidence="11">
    <location>
        <begin position="282"/>
        <end position="296"/>
    </location>
</feature>
<dbReference type="AlphaFoldDB" id="A0A8C3SIV0"/>
<keyword evidence="5" id="KW-0158">Chromosome</keyword>
<dbReference type="Proteomes" id="UP000694403">
    <property type="component" value="Unplaced"/>
</dbReference>
<dbReference type="GO" id="GO:0000775">
    <property type="term" value="C:chromosome, centromeric region"/>
    <property type="evidence" value="ECO:0007669"/>
    <property type="project" value="UniProtKB-SubCell"/>
</dbReference>
<feature type="compositionally biased region" description="Polar residues" evidence="11">
    <location>
        <begin position="246"/>
        <end position="256"/>
    </location>
</feature>
<dbReference type="Pfam" id="PF13097">
    <property type="entry name" value="CENP-U"/>
    <property type="match status" value="1"/>
</dbReference>
<dbReference type="PANTHER" id="PTHR32222">
    <property type="entry name" value="CENTROMERE PROTEIN U"/>
    <property type="match status" value="1"/>
</dbReference>
<evidence type="ECO:0000313" key="13">
    <source>
        <dbReference type="Proteomes" id="UP000694403"/>
    </source>
</evidence>
<feature type="region of interest" description="Disordered" evidence="11">
    <location>
        <begin position="85"/>
        <end position="106"/>
    </location>
</feature>
<keyword evidence="8" id="KW-0137">Centromere</keyword>
<dbReference type="PANTHER" id="PTHR32222:SF1">
    <property type="entry name" value="CENTROMERE PROTEIN U"/>
    <property type="match status" value="1"/>
</dbReference>
<protein>
    <recommendedName>
        <fullName evidence="4">Centromere protein U</fullName>
    </recommendedName>
    <alternativeName>
        <fullName evidence="9">MLF1-interacting protein</fullName>
    </alternativeName>
</protein>
<reference evidence="12" key="2">
    <citation type="submission" date="2025-09" db="UniProtKB">
        <authorList>
            <consortium name="Ensembl"/>
        </authorList>
    </citation>
    <scope>IDENTIFICATION</scope>
</reference>
<evidence type="ECO:0000313" key="12">
    <source>
        <dbReference type="Ensembl" id="ENSCSRP00000013766.1"/>
    </source>
</evidence>
<evidence type="ECO:0000256" key="6">
    <source>
        <dbReference type="ARBA" id="ARBA00023054"/>
    </source>
</evidence>
<comment type="subcellular location">
    <subcellularLocation>
        <location evidence="2">Chromosome</location>
        <location evidence="2">Centromere</location>
    </subcellularLocation>
    <subcellularLocation>
        <location evidence="1">Nucleus</location>
    </subcellularLocation>
</comment>
<dbReference type="Ensembl" id="ENSCSRT00000014332.1">
    <property type="protein sequence ID" value="ENSCSRP00000013766.1"/>
    <property type="gene ID" value="ENSCSRG00000010489.1"/>
</dbReference>
<comment type="similarity">
    <text evidence="3">Belongs to the CENP-U/AME1 family.</text>
</comment>
<keyword evidence="7" id="KW-0539">Nucleus</keyword>
<sequence>MGPPSAGRGCEQRQGRECVTHRRAVRIVAGRCSRGRERAPSLGGAAALFPPLPTYVAWRGGWWTRFYSSVEKAFEYKTSVSEMDKKRKMHGKSHMPALEKTSKKKLKRNILDEYKGKSHPRSKLLPCEEPDVSRILKITETGQVEDPDDSFDHPLHSTAVDAGANVELQEEEHDMSASHSSDSSPQGKNTETRKNQCSLKMPEDNKSETEDSEDESLKENKIQNKLSGNSKTNVEESKLPSALALRNSSSESSISDKVTDLVKKLNVQKKSKNNAKSHVKPTKSSQKSALDPSADNSPCSIQIWCPKGLKRFSQDITELDVVLAEFEKITADYKQRVESRICRDAVEGFYSGFKDQLTNTITEVQELKDLKRKNAKVITDINKKRRRLLEVREELIQTGPQLKQLQREYAELQERKSSVRNATQFLTDLKEVQQQYLNCREDNPQEKVVYGTSSIPALLVESQQILRAESHFQNISTRLQEILNLQQKELPETC</sequence>
<keyword evidence="6 10" id="KW-0175">Coiled coil</keyword>
<evidence type="ECO:0000256" key="1">
    <source>
        <dbReference type="ARBA" id="ARBA00004123"/>
    </source>
</evidence>
<feature type="compositionally biased region" description="Polar residues" evidence="11">
    <location>
        <begin position="223"/>
        <end position="232"/>
    </location>
</feature>